<dbReference type="Pfam" id="PF22964">
    <property type="entry name" value="ZER1-like_2nd"/>
    <property type="match status" value="1"/>
</dbReference>
<evidence type="ECO:0000256" key="2">
    <source>
        <dbReference type="ARBA" id="ARBA00022614"/>
    </source>
</evidence>
<name>A0A8C5D8E0_GOUWI</name>
<evidence type="ECO:0000259" key="5">
    <source>
        <dbReference type="Pfam" id="PF22964"/>
    </source>
</evidence>
<gene>
    <name evidence="7" type="primary">zyg11</name>
</gene>
<dbReference type="SUPFAM" id="SSF48371">
    <property type="entry name" value="ARM repeat"/>
    <property type="match status" value="1"/>
</dbReference>
<dbReference type="Pfam" id="PF25013">
    <property type="entry name" value="LRR_Zer-1"/>
    <property type="match status" value="1"/>
</dbReference>
<dbReference type="InterPro" id="IPR055142">
    <property type="entry name" value="ZER1-like_C"/>
</dbReference>
<organism evidence="7 8">
    <name type="scientific">Gouania willdenowi</name>
    <name type="common">Blunt-snouted clingfish</name>
    <name type="synonym">Lepadogaster willdenowi</name>
    <dbReference type="NCBI Taxonomy" id="441366"/>
    <lineage>
        <taxon>Eukaryota</taxon>
        <taxon>Metazoa</taxon>
        <taxon>Chordata</taxon>
        <taxon>Craniata</taxon>
        <taxon>Vertebrata</taxon>
        <taxon>Euteleostomi</taxon>
        <taxon>Actinopterygii</taxon>
        <taxon>Neopterygii</taxon>
        <taxon>Teleostei</taxon>
        <taxon>Neoteleostei</taxon>
        <taxon>Acanthomorphata</taxon>
        <taxon>Ovalentaria</taxon>
        <taxon>Blenniimorphae</taxon>
        <taxon>Blenniiformes</taxon>
        <taxon>Gobiesocoidei</taxon>
        <taxon>Gobiesocidae</taxon>
        <taxon>Gobiesocinae</taxon>
        <taxon>Gouania</taxon>
    </lineage>
</organism>
<dbReference type="SUPFAM" id="SSF52047">
    <property type="entry name" value="RNI-like"/>
    <property type="match status" value="1"/>
</dbReference>
<evidence type="ECO:0000313" key="7">
    <source>
        <dbReference type="Ensembl" id="ENSGWIP00000002762.1"/>
    </source>
</evidence>
<keyword evidence="3" id="KW-0677">Repeat</keyword>
<dbReference type="Proteomes" id="UP000694680">
    <property type="component" value="Chromosome 4"/>
</dbReference>
<feature type="domain" description="Zer-1-like leucine-rich repeats region" evidence="6">
    <location>
        <begin position="215"/>
        <end position="303"/>
    </location>
</feature>
<reference evidence="7" key="3">
    <citation type="submission" date="2025-09" db="UniProtKB">
        <authorList>
            <consortium name="Ensembl"/>
        </authorList>
    </citation>
    <scope>IDENTIFICATION</scope>
</reference>
<sequence>DRIYLSAKQQTNLKICALFFPLPSLNHTLMNTSALGVQEEASPAPLVDLCLTYVSQNLECFCVKRPDGSLCFREAVLFPQELTDQLLTKMATEGLLNDSTVGVFRNCDYLRLRRACIRTARISAEAFQKALCPHRLLELDAARVNADLTIPDILRGLATNKYCQESLQRLVLTGLTISFLEEPIWCRFRSLQGLRSLSLANVDFYDSGLIDVCSLPRLESLDLSNTSVTNLSPLLGLKERLRSLTLHQLKRLEMSTAQLLGVIGQLDHLDISDDKQFTSDVARQLLGQPGILPALVSLDVSGRKQVTDAAVKAFVEERPGMTFLGLLATDAGFSDFLSGEGTLKVTGEANETQICEALRRYSEREGFVREALFHLFSLTHVMEKPRPDILKLVVLGMKNHPATLNVQLAASACVFNLTKQDLAAGMPVRLLSTVTQLLLEAMRTFPNHQQLQKNCLLSLCSDRILQEVPFHRFEAAKLVMQWLCNHEDQNMQRMAVAIISILAAKLSTEQTAQLGAELFIVKQLLHIVRQKATQGVVDATLKFTLSALWNLTDESPTTCRHFIENQGLDLFIKVLESFPTESSIQQKVLGLLNNIAEVGELHGELMVQSFLDHINKLLLSQEVEVSYFAAGILAHLTSRGEEAWTLSSNLRSSLLEQLHAVIMKWPPPDCEMVAYRSFNPFFPLLECFHTPGVQLWAAWAMQHVCSKNASRYCSMLLEEGGLQQLELVHTHPQTHKDVKLLAESILESLQRHRARTGQAAQTSRRSLPQ</sequence>
<evidence type="ECO:0000256" key="3">
    <source>
        <dbReference type="ARBA" id="ARBA00022737"/>
    </source>
</evidence>
<dbReference type="AlphaFoldDB" id="A0A8C5D8E0"/>
<reference evidence="7" key="1">
    <citation type="submission" date="2020-06" db="EMBL/GenBank/DDBJ databases">
        <authorList>
            <consortium name="Wellcome Sanger Institute Data Sharing"/>
        </authorList>
    </citation>
    <scope>NUCLEOTIDE SEQUENCE [LARGE SCALE GENOMIC DNA]</scope>
</reference>
<dbReference type="InterPro" id="IPR056845">
    <property type="entry name" value="LRR_Zer-1"/>
</dbReference>
<feature type="domain" description="Protein zer-1 homolog-like C-terminal" evidence="5">
    <location>
        <begin position="396"/>
        <end position="750"/>
    </location>
</feature>
<reference evidence="7" key="2">
    <citation type="submission" date="2025-08" db="UniProtKB">
        <authorList>
            <consortium name="Ensembl"/>
        </authorList>
    </citation>
    <scope>IDENTIFICATION</scope>
</reference>
<protein>
    <submittedName>
        <fullName evidence="7">Uncharacterized protein</fullName>
    </submittedName>
</protein>
<dbReference type="InterPro" id="IPR051341">
    <property type="entry name" value="Zyg-11_UBL_adapter"/>
</dbReference>
<dbReference type="InterPro" id="IPR001611">
    <property type="entry name" value="Leu-rich_rpt"/>
</dbReference>
<evidence type="ECO:0000256" key="4">
    <source>
        <dbReference type="ARBA" id="ARBA00022786"/>
    </source>
</evidence>
<dbReference type="InterPro" id="IPR032675">
    <property type="entry name" value="LRR_dom_sf"/>
</dbReference>
<evidence type="ECO:0000256" key="1">
    <source>
        <dbReference type="ARBA" id="ARBA00009420"/>
    </source>
</evidence>
<dbReference type="Ensembl" id="ENSGWIT00000002987.1">
    <property type="protein sequence ID" value="ENSGWIP00000002762.1"/>
    <property type="gene ID" value="ENSGWIG00000001184.1"/>
</dbReference>
<evidence type="ECO:0000313" key="8">
    <source>
        <dbReference type="Proteomes" id="UP000694680"/>
    </source>
</evidence>
<dbReference type="PANTHER" id="PTHR12904:SF22">
    <property type="entry name" value="ZYG-11 FAMILY MEMBER B, CELL CYCLE REGULATOR"/>
    <property type="match status" value="1"/>
</dbReference>
<dbReference type="InterPro" id="IPR011989">
    <property type="entry name" value="ARM-like"/>
</dbReference>
<keyword evidence="8" id="KW-1185">Reference proteome</keyword>
<comment type="similarity">
    <text evidence="1">Belongs to the zyg-11 family.</text>
</comment>
<dbReference type="PANTHER" id="PTHR12904">
    <property type="match status" value="1"/>
</dbReference>
<accession>A0A8C5D8E0</accession>
<dbReference type="GO" id="GO:0031462">
    <property type="term" value="C:Cul2-RING ubiquitin ligase complex"/>
    <property type="evidence" value="ECO:0007669"/>
    <property type="project" value="TreeGrafter"/>
</dbReference>
<dbReference type="FunFam" id="1.25.10.10:FF:000086">
    <property type="entry name" value="protein zyg-11 homolog B isoform X2"/>
    <property type="match status" value="1"/>
</dbReference>
<keyword evidence="2" id="KW-0433">Leucine-rich repeat</keyword>
<evidence type="ECO:0000259" key="6">
    <source>
        <dbReference type="Pfam" id="PF25013"/>
    </source>
</evidence>
<dbReference type="Gene3D" id="1.25.10.10">
    <property type="entry name" value="Leucine-rich Repeat Variant"/>
    <property type="match status" value="1"/>
</dbReference>
<dbReference type="InterPro" id="IPR016024">
    <property type="entry name" value="ARM-type_fold"/>
</dbReference>
<dbReference type="PROSITE" id="PS51450">
    <property type="entry name" value="LRR"/>
    <property type="match status" value="1"/>
</dbReference>
<keyword evidence="4" id="KW-0833">Ubl conjugation pathway</keyword>
<proteinExistence type="inferred from homology"/>
<dbReference type="Gene3D" id="3.80.10.10">
    <property type="entry name" value="Ribonuclease Inhibitor"/>
    <property type="match status" value="1"/>
</dbReference>